<accession>K0DU72</accession>
<evidence type="ECO:0000313" key="3">
    <source>
        <dbReference type="EMBL" id="AFT89771.1"/>
    </source>
</evidence>
<dbReference type="GO" id="GO:0051920">
    <property type="term" value="F:peroxiredoxin activity"/>
    <property type="evidence" value="ECO:0007669"/>
    <property type="project" value="InterPro"/>
</dbReference>
<dbReference type="Proteomes" id="UP000010105">
    <property type="component" value="Chromosome 2"/>
</dbReference>
<dbReference type="HOGENOM" id="CLU_082760_5_2_4"/>
<dbReference type="STRING" id="1229205.BUPH_00005"/>
<dbReference type="NCBIfam" id="TIGR00778">
    <property type="entry name" value="ahpD_dom"/>
    <property type="match status" value="1"/>
</dbReference>
<dbReference type="InterPro" id="IPR003779">
    <property type="entry name" value="CMD-like"/>
</dbReference>
<dbReference type="SUPFAM" id="SSF69118">
    <property type="entry name" value="AhpD-like"/>
    <property type="match status" value="1"/>
</dbReference>
<feature type="region of interest" description="Disordered" evidence="1">
    <location>
        <begin position="1"/>
        <end position="23"/>
    </location>
</feature>
<reference evidence="3 4" key="1">
    <citation type="journal article" date="2012" name="J. Bacteriol.">
        <title>Complete Genome Sequence of Burkholderia phenoliruptrix BR3459a (CLA1), a Heat-Tolerant, Nitrogen-Fixing Symbiont of Mimosa flocculosa.</title>
        <authorList>
            <person name="de Oliveira Cunha C."/>
            <person name="Goda Zuleta L.F."/>
            <person name="Paula de Almeida L.G."/>
            <person name="Prioli Ciapina L."/>
            <person name="Lustrino Borges W."/>
            <person name="Pitard R.M."/>
            <person name="Baldani J.I."/>
            <person name="Straliotto R."/>
            <person name="de Faria S.M."/>
            <person name="Hungria M."/>
            <person name="Sousa Cavada B."/>
            <person name="Mercante F.M."/>
            <person name="Ribeiro de Vasconcelos A.T."/>
        </authorList>
    </citation>
    <scope>NUCLEOTIDE SEQUENCE [LARGE SCALE GENOMIC DNA]</scope>
    <source>
        <strain evidence="3 4">BR3459a</strain>
    </source>
</reference>
<gene>
    <name evidence="3" type="ORF">BUPH_00005</name>
</gene>
<evidence type="ECO:0000259" key="2">
    <source>
        <dbReference type="Pfam" id="PF02627"/>
    </source>
</evidence>
<keyword evidence="3" id="KW-0560">Oxidoreductase</keyword>
<feature type="domain" description="Carboxymuconolactone decarboxylase-like" evidence="2">
    <location>
        <begin position="62"/>
        <end position="136"/>
    </location>
</feature>
<evidence type="ECO:0000256" key="1">
    <source>
        <dbReference type="SAM" id="MobiDB-lite"/>
    </source>
</evidence>
<evidence type="ECO:0000313" key="4">
    <source>
        <dbReference type="Proteomes" id="UP000010105"/>
    </source>
</evidence>
<organism evidence="3 4">
    <name type="scientific">Paraburkholderia phenoliruptrix BR3459a</name>
    <dbReference type="NCBI Taxonomy" id="1229205"/>
    <lineage>
        <taxon>Bacteria</taxon>
        <taxon>Pseudomonadati</taxon>
        <taxon>Pseudomonadota</taxon>
        <taxon>Betaproteobacteria</taxon>
        <taxon>Burkholderiales</taxon>
        <taxon>Burkholderiaceae</taxon>
        <taxon>Paraburkholderia</taxon>
    </lineage>
</organism>
<dbReference type="eggNOG" id="COG2128">
    <property type="taxonomic scope" value="Bacteria"/>
</dbReference>
<dbReference type="EMBL" id="CP003864">
    <property type="protein sequence ID" value="AFT89771.1"/>
    <property type="molecule type" value="Genomic_DNA"/>
</dbReference>
<dbReference type="InterPro" id="IPR004675">
    <property type="entry name" value="AhpD_core"/>
</dbReference>
<dbReference type="Pfam" id="PF02627">
    <property type="entry name" value="CMD"/>
    <property type="match status" value="1"/>
</dbReference>
<dbReference type="Gene3D" id="1.20.1290.10">
    <property type="entry name" value="AhpD-like"/>
    <property type="match status" value="1"/>
</dbReference>
<protein>
    <submittedName>
        <fullName evidence="3">AhpD family alkylhydroperoxidase-like protein</fullName>
    </submittedName>
</protein>
<dbReference type="InterPro" id="IPR029032">
    <property type="entry name" value="AhpD-like"/>
</dbReference>
<name>K0DU72_9BURK</name>
<dbReference type="KEGG" id="bpx:BUPH_00005"/>
<dbReference type="PATRIC" id="fig|1229205.11.peg.6405"/>
<dbReference type="PANTHER" id="PTHR35446:SF2">
    <property type="entry name" value="CARBOXYMUCONOLACTONE DECARBOXYLASE-LIKE DOMAIN-CONTAINING PROTEIN"/>
    <property type="match status" value="1"/>
</dbReference>
<sequence length="148" mass="16296">MPNAARSALFKQSRKGEPMSQQKPVEYAAASQEVKAVYDDIKETRQVDDVNNFWKYIAQHPPTLARTWDSLKEVMAPGALDPLVKELLYVAVSVTNNCGYCVASHTAAARRAGMTDDMFGELLAIVGMANETNRLAVGYRVPIDAAFE</sequence>
<keyword evidence="3" id="KW-0575">Peroxidase</keyword>
<dbReference type="PANTHER" id="PTHR35446">
    <property type="entry name" value="SI:CH211-175M2.5"/>
    <property type="match status" value="1"/>
</dbReference>
<proteinExistence type="predicted"/>
<dbReference type="AlphaFoldDB" id="K0DU72"/>